<dbReference type="Proteomes" id="UP000596329">
    <property type="component" value="Chromosome"/>
</dbReference>
<accession>A0A076P303</accession>
<dbReference type="RefSeq" id="WP_011962926.1">
    <property type="nucleotide sequence ID" value="NZ_BCNG01000004.1"/>
</dbReference>
<dbReference type="KEGG" id="fpc:FPSM_01550"/>
<protein>
    <submittedName>
        <fullName evidence="1">Uncharacterized protein</fullName>
    </submittedName>
</protein>
<dbReference type="AlphaFoldDB" id="A0A076P303"/>
<evidence type="ECO:0000313" key="1">
    <source>
        <dbReference type="EMBL" id="QRE03140.1"/>
    </source>
</evidence>
<name>A0A076P303_FLAPS</name>
<gene>
    <name evidence="1" type="ORF">H0H26_09540</name>
</gene>
<organism evidence="1 2">
    <name type="scientific">Flavobacterium psychrophilum</name>
    <dbReference type="NCBI Taxonomy" id="96345"/>
    <lineage>
        <taxon>Bacteria</taxon>
        <taxon>Pseudomonadati</taxon>
        <taxon>Bacteroidota</taxon>
        <taxon>Flavobacteriia</taxon>
        <taxon>Flavobacteriales</taxon>
        <taxon>Flavobacteriaceae</taxon>
        <taxon>Flavobacterium</taxon>
    </lineage>
</organism>
<dbReference type="GeneID" id="66552552"/>
<dbReference type="EMBL" id="CP059075">
    <property type="protein sequence ID" value="QRE03140.1"/>
    <property type="molecule type" value="Genomic_DNA"/>
</dbReference>
<evidence type="ECO:0000313" key="2">
    <source>
        <dbReference type="Proteomes" id="UP000596329"/>
    </source>
</evidence>
<sequence>MKNLILPLYSWGNGAFIMIIVFGLVIFGLIGAVMLMMNTDKKKKDNDL</sequence>
<reference evidence="1 2" key="1">
    <citation type="submission" date="2020-07" db="EMBL/GenBank/DDBJ databases">
        <title>Genomic characterization of Flavobacterium psychrophilum strains.</title>
        <authorList>
            <person name="Castillo D."/>
            <person name="Jorgensen J."/>
            <person name="Middelboe M."/>
        </authorList>
    </citation>
    <scope>NUCLEOTIDE SEQUENCE [LARGE SCALE GENOMIC DNA]</scope>
    <source>
        <strain evidence="1 2">FPS-R7</strain>
    </source>
</reference>
<proteinExistence type="predicted"/>